<dbReference type="HOGENOM" id="CLU_3247469_0_0_10"/>
<evidence type="ECO:0000313" key="1">
    <source>
        <dbReference type="EMBL" id="ERI81141.1"/>
    </source>
</evidence>
<dbReference type="EMBL" id="AWSV01000173">
    <property type="protein sequence ID" value="ERI81141.1"/>
    <property type="molecule type" value="Genomic_DNA"/>
</dbReference>
<evidence type="ECO:0000313" key="2">
    <source>
        <dbReference type="Proteomes" id="UP000016496"/>
    </source>
</evidence>
<accession>U2DN74</accession>
<comment type="caution">
    <text evidence="1">The sequence shown here is derived from an EMBL/GenBank/DDBJ whole genome shotgun (WGS) entry which is preliminary data.</text>
</comment>
<name>U2DN74_9BACE</name>
<reference evidence="1 2" key="1">
    <citation type="submission" date="2013-08" db="EMBL/GenBank/DDBJ databases">
        <authorList>
            <person name="Weinstock G."/>
            <person name="Sodergren E."/>
            <person name="Wylie T."/>
            <person name="Fulton L."/>
            <person name="Fulton R."/>
            <person name="Fronick C."/>
            <person name="O'Laughlin M."/>
            <person name="Godfrey J."/>
            <person name="Miner T."/>
            <person name="Herter B."/>
            <person name="Appelbaum E."/>
            <person name="Cordes M."/>
            <person name="Lek S."/>
            <person name="Wollam A."/>
            <person name="Pepin K.H."/>
            <person name="Palsikar V.B."/>
            <person name="Mitreva M."/>
            <person name="Wilson R.K."/>
        </authorList>
    </citation>
    <scope>NUCLEOTIDE SEQUENCE [LARGE SCALE GENOMIC DNA]</scope>
    <source>
        <strain evidence="1 2">F0041</strain>
    </source>
</reference>
<organism evidence="1 2">
    <name type="scientific">Bacteroides pyogenes F0041</name>
    <dbReference type="NCBI Taxonomy" id="1321819"/>
    <lineage>
        <taxon>Bacteria</taxon>
        <taxon>Pseudomonadati</taxon>
        <taxon>Bacteroidota</taxon>
        <taxon>Bacteroidia</taxon>
        <taxon>Bacteroidales</taxon>
        <taxon>Bacteroidaceae</taxon>
        <taxon>Bacteroides</taxon>
    </lineage>
</organism>
<dbReference type="AlphaFoldDB" id="U2DN74"/>
<sequence length="42" mass="4774">MIVDSAIALSNLLKIRLQIYHKSLTFASTFGQNFSGIFYKHV</sequence>
<gene>
    <name evidence="1" type="ORF">HMPREF1981_03361</name>
</gene>
<proteinExistence type="predicted"/>
<dbReference type="Proteomes" id="UP000016496">
    <property type="component" value="Unassembled WGS sequence"/>
</dbReference>
<protein>
    <submittedName>
        <fullName evidence="1">Uncharacterized protein</fullName>
    </submittedName>
</protein>